<evidence type="ECO:0000313" key="3">
    <source>
        <dbReference type="Proteomes" id="UP000029389"/>
    </source>
</evidence>
<protein>
    <submittedName>
        <fullName evidence="2">Uncharacterized protein</fullName>
    </submittedName>
</protein>
<evidence type="ECO:0000313" key="2">
    <source>
        <dbReference type="EMBL" id="KFN04285.1"/>
    </source>
</evidence>
<reference evidence="2 3" key="1">
    <citation type="submission" date="2014-04" db="EMBL/GenBank/DDBJ databases">
        <authorList>
            <person name="Bishop-Lilly K.A."/>
            <person name="Broomall S.M."/>
            <person name="Chain P.S."/>
            <person name="Chertkov O."/>
            <person name="Coyne S.R."/>
            <person name="Daligault H.E."/>
            <person name="Davenport K.W."/>
            <person name="Erkkila T."/>
            <person name="Frey K.G."/>
            <person name="Gibbons H.S."/>
            <person name="Gu W."/>
            <person name="Jaissle J."/>
            <person name="Johnson S.L."/>
            <person name="Koroleva G.I."/>
            <person name="Ladner J.T."/>
            <person name="Lo C.-C."/>
            <person name="Minogue T.D."/>
            <person name="Munk C."/>
            <person name="Palacios G.F."/>
            <person name="Redden C.L."/>
            <person name="Rosenzweig C.N."/>
            <person name="Scholz M.B."/>
            <person name="Teshima H."/>
            <person name="Xu Y."/>
        </authorList>
    </citation>
    <scope>NUCLEOTIDE SEQUENCE [LARGE SCALE GENOMIC DNA]</scope>
    <source>
        <strain evidence="2 3">BHP</strain>
    </source>
</reference>
<dbReference type="EMBL" id="JMQC01000008">
    <property type="protein sequence ID" value="KFN04285.1"/>
    <property type="molecule type" value="Genomic_DNA"/>
</dbReference>
<accession>A0A090Z289</accession>
<organism evidence="2 3">
    <name type="scientific">Bacillus clarus</name>
    <dbReference type="NCBI Taxonomy" id="2338372"/>
    <lineage>
        <taxon>Bacteria</taxon>
        <taxon>Bacillati</taxon>
        <taxon>Bacillota</taxon>
        <taxon>Bacilli</taxon>
        <taxon>Bacillales</taxon>
        <taxon>Bacillaceae</taxon>
        <taxon>Bacillus</taxon>
        <taxon>Bacillus cereus group</taxon>
    </lineage>
</organism>
<evidence type="ECO:0000256" key="1">
    <source>
        <dbReference type="SAM" id="Coils"/>
    </source>
</evidence>
<dbReference type="PATRIC" id="fig|1405.8.peg.1346"/>
<comment type="caution">
    <text evidence="2">The sequence shown here is derived from an EMBL/GenBank/DDBJ whole genome shotgun (WGS) entry which is preliminary data.</text>
</comment>
<proteinExistence type="predicted"/>
<sequence>MTTEIKNTTKEMEVSLKLDYKGSEIIIDEARKLKAENNELKAKLEIHEESIKHLLNWLIEIGELIGIDIQRDFNGEFNEEFIEEVYNCTEDQLAVNEFDLERQDKIIEAQKESIEANKKNR</sequence>
<name>A0A090Z289_9BACI</name>
<feature type="coiled-coil region" evidence="1">
    <location>
        <begin position="23"/>
        <end position="50"/>
    </location>
</feature>
<keyword evidence="1" id="KW-0175">Coiled coil</keyword>
<dbReference type="RefSeq" id="WP_241484271.1">
    <property type="nucleotide sequence ID" value="NZ_JMQC01000008.1"/>
</dbReference>
<dbReference type="AlphaFoldDB" id="A0A090Z289"/>
<gene>
    <name evidence="2" type="ORF">DJ93_1166</name>
</gene>
<dbReference type="Proteomes" id="UP000029389">
    <property type="component" value="Unassembled WGS sequence"/>
</dbReference>